<evidence type="ECO:0000313" key="10">
    <source>
        <dbReference type="Proteomes" id="UP000280008"/>
    </source>
</evidence>
<sequence length="317" mass="32970">MLRFVLSRVVLLLLGLVVASALIFFTLRLLSGDVAQVIAGTQGTPAQVAAIRRSLGLDRPLVVQYGAWLGGLVHGDLGRSLVTGSSVSSQLVQKMSVTLPLAGLALVFGLAFGVPLGVISALNRRRIGGTALSVIAQALAAVPAVWGGMILIAVFAVQLKLLPTQGYPTAGWAQPGLALRSLILPALTIGIIEGAVILRFTRSATLDALGQDYVRTAAAKGLTRTQAVIRHGLPNVMLSVVSVLGVQIAGLLVGAVLVEQLFALPGVGRMLVSDVGVRDLTKVQGELFALTGLVLVLGFAVDIVHRLVDPRQRAVDS</sequence>
<dbReference type="PANTHER" id="PTHR43163:SF6">
    <property type="entry name" value="DIPEPTIDE TRANSPORT SYSTEM PERMEASE PROTEIN DPPB-RELATED"/>
    <property type="match status" value="1"/>
</dbReference>
<evidence type="ECO:0000256" key="1">
    <source>
        <dbReference type="ARBA" id="ARBA00004651"/>
    </source>
</evidence>
<reference evidence="9 10" key="1">
    <citation type="submission" date="2018-10" db="EMBL/GenBank/DDBJ databases">
        <title>Sequencing the genomes of 1000 actinobacteria strains.</title>
        <authorList>
            <person name="Klenk H.-P."/>
        </authorList>
    </citation>
    <scope>NUCLEOTIDE SEQUENCE [LARGE SCALE GENOMIC DNA]</scope>
    <source>
        <strain evidence="9 10">DSM 17894</strain>
    </source>
</reference>
<evidence type="ECO:0000256" key="3">
    <source>
        <dbReference type="ARBA" id="ARBA00022475"/>
    </source>
</evidence>
<feature type="domain" description="ABC transmembrane type-1" evidence="8">
    <location>
        <begin position="95"/>
        <end position="305"/>
    </location>
</feature>
<dbReference type="AlphaFoldDB" id="A0A495ICT7"/>
<dbReference type="RefSeq" id="WP_121368592.1">
    <property type="nucleotide sequence ID" value="NZ_RBKS01000001.1"/>
</dbReference>
<keyword evidence="2 7" id="KW-0813">Transport</keyword>
<keyword evidence="5 7" id="KW-1133">Transmembrane helix</keyword>
<evidence type="ECO:0000256" key="6">
    <source>
        <dbReference type="ARBA" id="ARBA00023136"/>
    </source>
</evidence>
<feature type="transmembrane region" description="Helical" evidence="7">
    <location>
        <begin position="287"/>
        <end position="308"/>
    </location>
</feature>
<feature type="transmembrane region" description="Helical" evidence="7">
    <location>
        <begin position="134"/>
        <end position="157"/>
    </location>
</feature>
<feature type="transmembrane region" description="Helical" evidence="7">
    <location>
        <begin position="236"/>
        <end position="258"/>
    </location>
</feature>
<evidence type="ECO:0000256" key="5">
    <source>
        <dbReference type="ARBA" id="ARBA00022989"/>
    </source>
</evidence>
<dbReference type="InterPro" id="IPR035906">
    <property type="entry name" value="MetI-like_sf"/>
</dbReference>
<dbReference type="SUPFAM" id="SSF161098">
    <property type="entry name" value="MetI-like"/>
    <property type="match status" value="1"/>
</dbReference>
<dbReference type="Gene3D" id="1.10.3720.10">
    <property type="entry name" value="MetI-like"/>
    <property type="match status" value="1"/>
</dbReference>
<dbReference type="OrthoDB" id="9778910at2"/>
<keyword evidence="3" id="KW-1003">Cell membrane</keyword>
<organism evidence="9 10">
    <name type="scientific">Frondihabitans australicus</name>
    <dbReference type="NCBI Taxonomy" id="386892"/>
    <lineage>
        <taxon>Bacteria</taxon>
        <taxon>Bacillati</taxon>
        <taxon>Actinomycetota</taxon>
        <taxon>Actinomycetes</taxon>
        <taxon>Micrococcales</taxon>
        <taxon>Microbacteriaceae</taxon>
        <taxon>Frondihabitans</taxon>
    </lineage>
</organism>
<dbReference type="PROSITE" id="PS50928">
    <property type="entry name" value="ABC_TM1"/>
    <property type="match status" value="1"/>
</dbReference>
<dbReference type="Proteomes" id="UP000280008">
    <property type="component" value="Unassembled WGS sequence"/>
</dbReference>
<evidence type="ECO:0000259" key="8">
    <source>
        <dbReference type="PROSITE" id="PS50928"/>
    </source>
</evidence>
<comment type="subcellular location">
    <subcellularLocation>
        <location evidence="1 7">Cell membrane</location>
        <topology evidence="1 7">Multi-pass membrane protein</topology>
    </subcellularLocation>
</comment>
<dbReference type="EMBL" id="RBKS01000001">
    <property type="protein sequence ID" value="RKR73762.1"/>
    <property type="molecule type" value="Genomic_DNA"/>
</dbReference>
<evidence type="ECO:0000313" key="9">
    <source>
        <dbReference type="EMBL" id="RKR73762.1"/>
    </source>
</evidence>
<gene>
    <name evidence="9" type="ORF">C8E83_0858</name>
</gene>
<dbReference type="InterPro" id="IPR045621">
    <property type="entry name" value="BPD_transp_1_N"/>
</dbReference>
<protein>
    <submittedName>
        <fullName evidence="9">Peptide/nickel transport system permease protein</fullName>
    </submittedName>
</protein>
<feature type="transmembrane region" description="Helical" evidence="7">
    <location>
        <begin position="101"/>
        <end position="122"/>
    </location>
</feature>
<evidence type="ECO:0000256" key="2">
    <source>
        <dbReference type="ARBA" id="ARBA00022448"/>
    </source>
</evidence>
<keyword evidence="6 7" id="KW-0472">Membrane</keyword>
<keyword evidence="4 7" id="KW-0812">Transmembrane</keyword>
<evidence type="ECO:0000256" key="4">
    <source>
        <dbReference type="ARBA" id="ARBA00022692"/>
    </source>
</evidence>
<comment type="similarity">
    <text evidence="7">Belongs to the binding-protein-dependent transport system permease family.</text>
</comment>
<evidence type="ECO:0000256" key="7">
    <source>
        <dbReference type="RuleBase" id="RU363032"/>
    </source>
</evidence>
<dbReference type="PANTHER" id="PTHR43163">
    <property type="entry name" value="DIPEPTIDE TRANSPORT SYSTEM PERMEASE PROTEIN DPPB-RELATED"/>
    <property type="match status" value="1"/>
</dbReference>
<dbReference type="GO" id="GO:0005886">
    <property type="term" value="C:plasma membrane"/>
    <property type="evidence" value="ECO:0007669"/>
    <property type="project" value="UniProtKB-SubCell"/>
</dbReference>
<proteinExistence type="inferred from homology"/>
<comment type="caution">
    <text evidence="9">The sequence shown here is derived from an EMBL/GenBank/DDBJ whole genome shotgun (WGS) entry which is preliminary data.</text>
</comment>
<accession>A0A495ICT7</accession>
<name>A0A495ICT7_9MICO</name>
<feature type="transmembrane region" description="Helical" evidence="7">
    <location>
        <begin position="177"/>
        <end position="198"/>
    </location>
</feature>
<dbReference type="GO" id="GO:0071916">
    <property type="term" value="F:dipeptide transmembrane transporter activity"/>
    <property type="evidence" value="ECO:0007669"/>
    <property type="project" value="TreeGrafter"/>
</dbReference>
<dbReference type="Pfam" id="PF00528">
    <property type="entry name" value="BPD_transp_1"/>
    <property type="match status" value="1"/>
</dbReference>
<dbReference type="Pfam" id="PF19300">
    <property type="entry name" value="BPD_transp_1_N"/>
    <property type="match status" value="1"/>
</dbReference>
<dbReference type="InterPro" id="IPR000515">
    <property type="entry name" value="MetI-like"/>
</dbReference>
<keyword evidence="10" id="KW-1185">Reference proteome</keyword>
<dbReference type="CDD" id="cd06261">
    <property type="entry name" value="TM_PBP2"/>
    <property type="match status" value="1"/>
</dbReference>